<name>A0A8J9UK76_9NEOP</name>
<evidence type="ECO:0000313" key="2">
    <source>
        <dbReference type="EMBL" id="CAH0721821.1"/>
    </source>
</evidence>
<organism evidence="2 3">
    <name type="scientific">Brenthis ino</name>
    <name type="common">lesser marbled fritillary</name>
    <dbReference type="NCBI Taxonomy" id="405034"/>
    <lineage>
        <taxon>Eukaryota</taxon>
        <taxon>Metazoa</taxon>
        <taxon>Ecdysozoa</taxon>
        <taxon>Arthropoda</taxon>
        <taxon>Hexapoda</taxon>
        <taxon>Insecta</taxon>
        <taxon>Pterygota</taxon>
        <taxon>Neoptera</taxon>
        <taxon>Endopterygota</taxon>
        <taxon>Lepidoptera</taxon>
        <taxon>Glossata</taxon>
        <taxon>Ditrysia</taxon>
        <taxon>Papilionoidea</taxon>
        <taxon>Nymphalidae</taxon>
        <taxon>Heliconiinae</taxon>
        <taxon>Argynnini</taxon>
        <taxon>Brenthis</taxon>
    </lineage>
</organism>
<dbReference type="EMBL" id="OV170223">
    <property type="protein sequence ID" value="CAH0721821.1"/>
    <property type="molecule type" value="Genomic_DNA"/>
</dbReference>
<evidence type="ECO:0000256" key="1">
    <source>
        <dbReference type="SAM" id="MobiDB-lite"/>
    </source>
</evidence>
<sequence length="73" mass="7829">MQAVVPRARIKRTVACRQFGTTEEDHDPSVSAHTRHRRRQLRVQHLPVSAAPAPGNRAAASAPAAPAGTRSPT</sequence>
<feature type="region of interest" description="Disordered" evidence="1">
    <location>
        <begin position="19"/>
        <end position="73"/>
    </location>
</feature>
<gene>
    <name evidence="2" type="ORF">BINO364_LOCUS7865</name>
</gene>
<dbReference type="Proteomes" id="UP000838878">
    <property type="component" value="Chromosome 3"/>
</dbReference>
<proteinExistence type="predicted"/>
<dbReference type="AlphaFoldDB" id="A0A8J9UK76"/>
<accession>A0A8J9UK76</accession>
<reference evidence="2" key="1">
    <citation type="submission" date="2021-12" db="EMBL/GenBank/DDBJ databases">
        <authorList>
            <person name="Martin H S."/>
        </authorList>
    </citation>
    <scope>NUCLEOTIDE SEQUENCE</scope>
</reference>
<keyword evidence="3" id="KW-1185">Reference proteome</keyword>
<feature type="compositionally biased region" description="Low complexity" evidence="1">
    <location>
        <begin position="43"/>
        <end position="73"/>
    </location>
</feature>
<evidence type="ECO:0000313" key="3">
    <source>
        <dbReference type="Proteomes" id="UP000838878"/>
    </source>
</evidence>
<feature type="non-terminal residue" evidence="2">
    <location>
        <position position="73"/>
    </location>
</feature>
<protein>
    <submittedName>
        <fullName evidence="2">Uncharacterized protein</fullName>
    </submittedName>
</protein>
<feature type="compositionally biased region" description="Basic residues" evidence="1">
    <location>
        <begin position="33"/>
        <end position="42"/>
    </location>
</feature>
<dbReference type="OrthoDB" id="10255013at2759"/>